<name>A0A654D637_SPHMU</name>
<dbReference type="Proteomes" id="UP000432350">
    <property type="component" value="Unassembled WGS sequence"/>
</dbReference>
<dbReference type="AlphaFoldDB" id="A0A654D637"/>
<evidence type="ECO:0000313" key="1">
    <source>
        <dbReference type="EMBL" id="VXD00011.1"/>
    </source>
</evidence>
<dbReference type="EMBL" id="CABWMV010000024">
    <property type="protein sequence ID" value="VXD00011.1"/>
    <property type="molecule type" value="Genomic_DNA"/>
</dbReference>
<proteinExistence type="predicted"/>
<gene>
    <name evidence="1" type="ORF">SPHINGO8BC_51528</name>
</gene>
<accession>A0A654D637</accession>
<reference evidence="1 2" key="1">
    <citation type="submission" date="2019-10" db="EMBL/GenBank/DDBJ databases">
        <authorList>
            <person name="Karimi E."/>
        </authorList>
    </citation>
    <scope>NUCLEOTIDE SEQUENCE [LARGE SCALE GENOMIC DNA]</scope>
    <source>
        <strain evidence="1">Sphingobacterium sp. 8BC</strain>
    </source>
</reference>
<sequence>MFIQKSTILATPNKAGALAHLARALRWQ</sequence>
<organism evidence="1 2">
    <name type="scientific">Sphingobacterium multivorum</name>
    <dbReference type="NCBI Taxonomy" id="28454"/>
    <lineage>
        <taxon>Bacteria</taxon>
        <taxon>Pseudomonadati</taxon>
        <taxon>Bacteroidota</taxon>
        <taxon>Sphingobacteriia</taxon>
        <taxon>Sphingobacteriales</taxon>
        <taxon>Sphingobacteriaceae</taxon>
        <taxon>Sphingobacterium</taxon>
    </lineage>
</organism>
<protein>
    <submittedName>
        <fullName evidence="1">Uncharacterized protein</fullName>
    </submittedName>
</protein>
<evidence type="ECO:0000313" key="2">
    <source>
        <dbReference type="Proteomes" id="UP000432350"/>
    </source>
</evidence>